<sequence>MEIYKEDVPVSLHNLIDIIGMDKFVEVARFYGGANLYIPMYKNLMIYDRNRKIVKEYNGKNGEMIRKKYDLSYAQMRHLLKGK</sequence>
<dbReference type="InterPro" id="IPR009057">
    <property type="entry name" value="Homeodomain-like_sf"/>
</dbReference>
<gene>
    <name evidence="2" type="ORF">QX51_17960</name>
</gene>
<dbReference type="OrthoDB" id="1753630at2"/>
<evidence type="ECO:0000259" key="1">
    <source>
        <dbReference type="Pfam" id="PF08765"/>
    </source>
</evidence>
<name>A0A0B3W048_9FIRM</name>
<dbReference type="RefSeq" id="WP_039681277.1">
    <property type="nucleotide sequence ID" value="NZ_JAWGXO010000004.1"/>
</dbReference>
<accession>A0A0B3W048</accession>
<dbReference type="Proteomes" id="UP000031189">
    <property type="component" value="Unassembled WGS sequence"/>
</dbReference>
<keyword evidence="3" id="KW-1185">Reference proteome</keyword>
<dbReference type="SUPFAM" id="SSF46689">
    <property type="entry name" value="Homeodomain-like"/>
    <property type="match status" value="1"/>
</dbReference>
<evidence type="ECO:0000313" key="2">
    <source>
        <dbReference type="EMBL" id="KHS55677.1"/>
    </source>
</evidence>
<evidence type="ECO:0000313" key="3">
    <source>
        <dbReference type="Proteomes" id="UP000031189"/>
    </source>
</evidence>
<organism evidence="2 3">
    <name type="scientific">Terrisporobacter othiniensis</name>
    <dbReference type="NCBI Taxonomy" id="1577792"/>
    <lineage>
        <taxon>Bacteria</taxon>
        <taxon>Bacillati</taxon>
        <taxon>Bacillota</taxon>
        <taxon>Clostridia</taxon>
        <taxon>Peptostreptococcales</taxon>
        <taxon>Peptostreptococcaceae</taxon>
        <taxon>Terrisporobacter</taxon>
    </lineage>
</organism>
<proteinExistence type="predicted"/>
<protein>
    <submittedName>
        <fullName evidence="2">Transcriptional regulator</fullName>
    </submittedName>
</protein>
<dbReference type="AlphaFoldDB" id="A0A0B3W048"/>
<comment type="caution">
    <text evidence="2">The sequence shown here is derived from an EMBL/GenBank/DDBJ whole genome shotgun (WGS) entry which is preliminary data.</text>
</comment>
<dbReference type="EMBL" id="JWHR01000155">
    <property type="protein sequence ID" value="KHS55677.1"/>
    <property type="molecule type" value="Genomic_DNA"/>
</dbReference>
<dbReference type="InterPro" id="IPR014875">
    <property type="entry name" value="Mor_transcription_activator"/>
</dbReference>
<feature type="domain" description="Mor transcription activator" evidence="1">
    <location>
        <begin position="15"/>
        <end position="80"/>
    </location>
</feature>
<reference evidence="2 3" key="1">
    <citation type="submission" date="2014-12" db="EMBL/GenBank/DDBJ databases">
        <title>Draft genome sequence of Terrisporobacter sp. 08-306576, isolated from the blood culture of a bacteremia patient.</title>
        <authorList>
            <person name="Lund L.C."/>
            <person name="Sydenham T.V."/>
            <person name="Hogh S.V."/>
            <person name="Skov M.N."/>
            <person name="Kemp M."/>
            <person name="Justesen U.S."/>
        </authorList>
    </citation>
    <scope>NUCLEOTIDE SEQUENCE [LARGE SCALE GENOMIC DNA]</scope>
    <source>
        <strain evidence="2 3">08-306576</strain>
    </source>
</reference>
<dbReference type="Gene3D" id="1.10.10.60">
    <property type="entry name" value="Homeodomain-like"/>
    <property type="match status" value="1"/>
</dbReference>
<dbReference type="Pfam" id="PF08765">
    <property type="entry name" value="Mor"/>
    <property type="match status" value="1"/>
</dbReference>